<reference evidence="2" key="1">
    <citation type="submission" date="2020-05" db="EMBL/GenBank/DDBJ databases">
        <authorList>
            <person name="Chiriac C."/>
            <person name="Salcher M."/>
            <person name="Ghai R."/>
            <person name="Kavagutti S V."/>
        </authorList>
    </citation>
    <scope>NUCLEOTIDE SEQUENCE</scope>
</reference>
<protein>
    <submittedName>
        <fullName evidence="2">Unannotated protein</fullName>
    </submittedName>
</protein>
<dbReference type="EMBL" id="CAFBMX010000008">
    <property type="protein sequence ID" value="CAB4938865.1"/>
    <property type="molecule type" value="Genomic_DNA"/>
</dbReference>
<dbReference type="SUPFAM" id="SSF55811">
    <property type="entry name" value="Nudix"/>
    <property type="match status" value="1"/>
</dbReference>
<dbReference type="InterPro" id="IPR000086">
    <property type="entry name" value="NUDIX_hydrolase_dom"/>
</dbReference>
<dbReference type="Pfam" id="PF00293">
    <property type="entry name" value="NUDIX"/>
    <property type="match status" value="1"/>
</dbReference>
<accession>A0A6J7J6I5</accession>
<dbReference type="CDD" id="cd02883">
    <property type="entry name" value="NUDIX_Hydrolase"/>
    <property type="match status" value="1"/>
</dbReference>
<dbReference type="AlphaFoldDB" id="A0A6J7J6I5"/>
<dbReference type="Gene3D" id="3.90.79.10">
    <property type="entry name" value="Nucleoside Triphosphate Pyrophosphohydrolase"/>
    <property type="match status" value="1"/>
</dbReference>
<name>A0A6J7J6I5_9ZZZZ</name>
<evidence type="ECO:0000313" key="2">
    <source>
        <dbReference type="EMBL" id="CAB4938865.1"/>
    </source>
</evidence>
<organism evidence="2">
    <name type="scientific">freshwater metagenome</name>
    <dbReference type="NCBI Taxonomy" id="449393"/>
    <lineage>
        <taxon>unclassified sequences</taxon>
        <taxon>metagenomes</taxon>
        <taxon>ecological metagenomes</taxon>
    </lineage>
</organism>
<sequence length="220" mass="23972">MSLGRTILARGPWSPDQVEVRWAQEHYAPPEAHTLAADAAVAALAERGSPSHDGLSARLVGHEHLADGRLVMDLQPARWSLRLVEGDASFSMAALCAVRDSEGRWLAGRRAAWLASWPGRWALGAGGAVDPGESPVETLARELLEEWAVEAAVLRGEALLQLPHSMVMFVGQAWLPPGAEVTMDHEHDDYAWWPADPQEWPAEADEPLRRMAAMLSEAPS</sequence>
<dbReference type="InterPro" id="IPR015797">
    <property type="entry name" value="NUDIX_hydrolase-like_dom_sf"/>
</dbReference>
<dbReference type="PROSITE" id="PS51462">
    <property type="entry name" value="NUDIX"/>
    <property type="match status" value="1"/>
</dbReference>
<proteinExistence type="predicted"/>
<feature type="domain" description="Nudix hydrolase" evidence="1">
    <location>
        <begin position="89"/>
        <end position="216"/>
    </location>
</feature>
<evidence type="ECO:0000259" key="1">
    <source>
        <dbReference type="PROSITE" id="PS51462"/>
    </source>
</evidence>
<gene>
    <name evidence="2" type="ORF">UFOPK3674_01683</name>
</gene>